<comment type="caution">
    <text evidence="1">The sequence shown here is derived from an EMBL/GenBank/DDBJ whole genome shotgun (WGS) entry which is preliminary data.</text>
</comment>
<evidence type="ECO:0000313" key="1">
    <source>
        <dbReference type="EMBL" id="OCB02565.1"/>
    </source>
</evidence>
<dbReference type="Proteomes" id="UP000093129">
    <property type="component" value="Unassembled WGS sequence"/>
</dbReference>
<name>A0A1B9BXX8_9PROT</name>
<protein>
    <submittedName>
        <fullName evidence="1">Uncharacterized protein</fullName>
    </submittedName>
</protein>
<dbReference type="EMBL" id="MASQ01000093">
    <property type="protein sequence ID" value="OCB02565.1"/>
    <property type="molecule type" value="Genomic_DNA"/>
</dbReference>
<dbReference type="RefSeq" id="WP_065413517.1">
    <property type="nucleotide sequence ID" value="NZ_MASQ01000093.1"/>
</dbReference>
<sequence length="290" mass="33747">MPSENQVIHFELFRYQLLPLTRNVQREMFQDERFLAINTVEELKARKNEIFGHVLEDFPSLQYRQAEINHKVDVESPPWFVVEINTQKSLKREKPDFKQERIDTWPHVIAIINNKPDVQIIAVSRNIRAFSSGAVVAKILQENLGRILQRYLLSFQVDALFEKSEFWHLVEEYKNRIISVNFELISPNMANISKGLELDLARLNADTNSHRTDFRLNSLEGSALEINQRNPLLNSLVDYSSEGGGDIALKIKGVRKIIRTSTSVREISIDELSTQNLTPERLEWLFEQFK</sequence>
<reference evidence="1 2" key="1">
    <citation type="submission" date="2016-07" db="EMBL/GenBank/DDBJ databases">
        <title>Draft genome of a psychrotolerant acidophile Acidithiobacillus ferrivorans strain YL15.</title>
        <authorList>
            <person name="Peng T."/>
            <person name="Ma L."/>
            <person name="Nan M."/>
            <person name="An N."/>
            <person name="Wang M."/>
            <person name="Qiu G."/>
            <person name="Zeng W."/>
        </authorList>
    </citation>
    <scope>NUCLEOTIDE SEQUENCE [LARGE SCALE GENOMIC DNA]</scope>
    <source>
        <strain evidence="1 2">YL15</strain>
    </source>
</reference>
<accession>A0A1B9BXX8</accession>
<evidence type="ECO:0000313" key="2">
    <source>
        <dbReference type="Proteomes" id="UP000093129"/>
    </source>
</evidence>
<organism evidence="1 2">
    <name type="scientific">Acidithiobacillus ferrivorans</name>
    <dbReference type="NCBI Taxonomy" id="160808"/>
    <lineage>
        <taxon>Bacteria</taxon>
        <taxon>Pseudomonadati</taxon>
        <taxon>Pseudomonadota</taxon>
        <taxon>Acidithiobacillia</taxon>
        <taxon>Acidithiobacillales</taxon>
        <taxon>Acidithiobacillaceae</taxon>
        <taxon>Acidithiobacillus</taxon>
    </lineage>
</organism>
<dbReference type="AlphaFoldDB" id="A0A1B9BXX8"/>
<proteinExistence type="predicted"/>
<gene>
    <name evidence="1" type="ORF">BBC27_12590</name>
</gene>